<sequence>MALYVDTTDGKWFNTKFETLGEDKHRERPATKFVDEINAASTESDEPTPDPDKNYTVAEANADNPNYETVNVSKDRVYRTAEPEYESSPDVNPDGSIKTDELAERVGADEDVDTRRLSNGQLAIAGIVVFCLLAYVFYLI</sequence>
<name>A0ABD6DDY6_9EURY</name>
<proteinExistence type="predicted"/>
<feature type="compositionally biased region" description="Basic and acidic residues" evidence="1">
    <location>
        <begin position="21"/>
        <end position="35"/>
    </location>
</feature>
<dbReference type="Proteomes" id="UP001597052">
    <property type="component" value="Unassembled WGS sequence"/>
</dbReference>
<dbReference type="RefSeq" id="WP_256397550.1">
    <property type="nucleotide sequence ID" value="NZ_JANHDJ010000008.1"/>
</dbReference>
<keyword evidence="2" id="KW-1133">Transmembrane helix</keyword>
<keyword evidence="2" id="KW-0472">Membrane</keyword>
<gene>
    <name evidence="3" type="ORF">ACFSBW_16955</name>
</gene>
<protein>
    <submittedName>
        <fullName evidence="3">Uncharacterized protein</fullName>
    </submittedName>
</protein>
<accession>A0ABD6DDY6</accession>
<feature type="compositionally biased region" description="Basic and acidic residues" evidence="1">
    <location>
        <begin position="73"/>
        <end position="82"/>
    </location>
</feature>
<comment type="caution">
    <text evidence="3">The sequence shown here is derived from an EMBL/GenBank/DDBJ whole genome shotgun (WGS) entry which is preliminary data.</text>
</comment>
<organism evidence="3 4">
    <name type="scientific">Halohasta litorea</name>
    <dbReference type="NCBI Taxonomy" id="869891"/>
    <lineage>
        <taxon>Archaea</taxon>
        <taxon>Methanobacteriati</taxon>
        <taxon>Methanobacteriota</taxon>
        <taxon>Stenosarchaea group</taxon>
        <taxon>Halobacteria</taxon>
        <taxon>Halobacteriales</taxon>
        <taxon>Haloferacaceae</taxon>
        <taxon>Halohasta</taxon>
    </lineage>
</organism>
<feature type="region of interest" description="Disordered" evidence="1">
    <location>
        <begin position="21"/>
        <end position="108"/>
    </location>
</feature>
<keyword evidence="4" id="KW-1185">Reference proteome</keyword>
<dbReference type="AlphaFoldDB" id="A0ABD6DDY6"/>
<dbReference type="EMBL" id="JBHUDM010000006">
    <property type="protein sequence ID" value="MFD1643565.1"/>
    <property type="molecule type" value="Genomic_DNA"/>
</dbReference>
<evidence type="ECO:0000256" key="1">
    <source>
        <dbReference type="SAM" id="MobiDB-lite"/>
    </source>
</evidence>
<evidence type="ECO:0000313" key="3">
    <source>
        <dbReference type="EMBL" id="MFD1643565.1"/>
    </source>
</evidence>
<evidence type="ECO:0000256" key="2">
    <source>
        <dbReference type="SAM" id="Phobius"/>
    </source>
</evidence>
<keyword evidence="2" id="KW-0812">Transmembrane</keyword>
<feature type="transmembrane region" description="Helical" evidence="2">
    <location>
        <begin position="122"/>
        <end position="139"/>
    </location>
</feature>
<feature type="compositionally biased region" description="Polar residues" evidence="1">
    <location>
        <begin position="63"/>
        <end position="72"/>
    </location>
</feature>
<reference evidence="3 4" key="1">
    <citation type="journal article" date="2019" name="Int. J. Syst. Evol. Microbiol.">
        <title>The Global Catalogue of Microorganisms (GCM) 10K type strain sequencing project: providing services to taxonomists for standard genome sequencing and annotation.</title>
        <authorList>
            <consortium name="The Broad Institute Genomics Platform"/>
            <consortium name="The Broad Institute Genome Sequencing Center for Infectious Disease"/>
            <person name="Wu L."/>
            <person name="Ma J."/>
        </authorList>
    </citation>
    <scope>NUCLEOTIDE SEQUENCE [LARGE SCALE GENOMIC DNA]</scope>
    <source>
        <strain evidence="3 4">CGMCC 1.10593</strain>
    </source>
</reference>
<feature type="compositionally biased region" description="Basic and acidic residues" evidence="1">
    <location>
        <begin position="97"/>
        <end position="108"/>
    </location>
</feature>
<evidence type="ECO:0000313" key="4">
    <source>
        <dbReference type="Proteomes" id="UP001597052"/>
    </source>
</evidence>